<keyword evidence="3" id="KW-1185">Reference proteome</keyword>
<accession>A0A830DAC3</accession>
<reference evidence="2" key="1">
    <citation type="submission" date="2020-07" db="EMBL/GenBank/DDBJ databases">
        <title>Ethylene signaling mediates host invasion by parasitic plants.</title>
        <authorList>
            <person name="Yoshida S."/>
        </authorList>
    </citation>
    <scope>NUCLEOTIDE SEQUENCE</scope>
    <source>
        <strain evidence="2">Okayama</strain>
    </source>
</reference>
<organism evidence="2 3">
    <name type="scientific">Phtheirospermum japonicum</name>
    <dbReference type="NCBI Taxonomy" id="374723"/>
    <lineage>
        <taxon>Eukaryota</taxon>
        <taxon>Viridiplantae</taxon>
        <taxon>Streptophyta</taxon>
        <taxon>Embryophyta</taxon>
        <taxon>Tracheophyta</taxon>
        <taxon>Spermatophyta</taxon>
        <taxon>Magnoliopsida</taxon>
        <taxon>eudicotyledons</taxon>
        <taxon>Gunneridae</taxon>
        <taxon>Pentapetalae</taxon>
        <taxon>asterids</taxon>
        <taxon>lamiids</taxon>
        <taxon>Lamiales</taxon>
        <taxon>Orobanchaceae</taxon>
        <taxon>Orobanchaceae incertae sedis</taxon>
        <taxon>Phtheirospermum</taxon>
    </lineage>
</organism>
<feature type="region of interest" description="Disordered" evidence="1">
    <location>
        <begin position="1"/>
        <end position="62"/>
    </location>
</feature>
<protein>
    <submittedName>
        <fullName evidence="2">Uncharacterized protein</fullName>
    </submittedName>
</protein>
<proteinExistence type="predicted"/>
<comment type="caution">
    <text evidence="2">The sequence shown here is derived from an EMBL/GenBank/DDBJ whole genome shotgun (WGS) entry which is preliminary data.</text>
</comment>
<gene>
    <name evidence="2" type="ORF">PHJA_002815900</name>
</gene>
<dbReference type="AlphaFoldDB" id="A0A830DAC3"/>
<evidence type="ECO:0000256" key="1">
    <source>
        <dbReference type="SAM" id="MobiDB-lite"/>
    </source>
</evidence>
<dbReference type="Proteomes" id="UP000653305">
    <property type="component" value="Unassembled WGS sequence"/>
</dbReference>
<evidence type="ECO:0000313" key="2">
    <source>
        <dbReference type="EMBL" id="GFQ06719.1"/>
    </source>
</evidence>
<name>A0A830DAC3_9LAMI</name>
<evidence type="ECO:0000313" key="3">
    <source>
        <dbReference type="Proteomes" id="UP000653305"/>
    </source>
</evidence>
<sequence>MHPTVDNSHAAATRRQIVPRDLRPEASSGVRPENHLHELTGSGQPRRGSRESEEVEGGDPVFRVGLLEESRADGFPVPMR</sequence>
<dbReference type="EMBL" id="BMAC01001295">
    <property type="protein sequence ID" value="GFQ06719.1"/>
    <property type="molecule type" value="Genomic_DNA"/>
</dbReference>